<dbReference type="GO" id="GO:0043169">
    <property type="term" value="F:cation binding"/>
    <property type="evidence" value="ECO:0007669"/>
    <property type="project" value="InterPro"/>
</dbReference>
<proteinExistence type="inferred from homology"/>
<gene>
    <name evidence="8" type="ORF">FQ330_00165</name>
</gene>
<evidence type="ECO:0000256" key="3">
    <source>
        <dbReference type="ARBA" id="ARBA00023295"/>
    </source>
</evidence>
<keyword evidence="3 5" id="KW-0326">Glycosidase</keyword>
<evidence type="ECO:0000256" key="2">
    <source>
        <dbReference type="ARBA" id="ARBA00022801"/>
    </source>
</evidence>
<dbReference type="SMART" id="SM00642">
    <property type="entry name" value="Aamy"/>
    <property type="match status" value="1"/>
</dbReference>
<comment type="caution">
    <text evidence="8">The sequence shown here is derived from an EMBL/GenBank/DDBJ whole genome shotgun (WGS) entry which is preliminary data.</text>
</comment>
<dbReference type="AlphaFoldDB" id="A0A5M8QP11"/>
<dbReference type="Proteomes" id="UP000323221">
    <property type="component" value="Unassembled WGS sequence"/>
</dbReference>
<dbReference type="InterPro" id="IPR006046">
    <property type="entry name" value="Alpha_amylase"/>
</dbReference>
<evidence type="ECO:0000256" key="1">
    <source>
        <dbReference type="ARBA" id="ARBA00008061"/>
    </source>
</evidence>
<comment type="catalytic activity">
    <reaction evidence="5">
        <text>Endohydrolysis of (1-&gt;4)-alpha-D-glucosidic linkages in polysaccharides containing three or more (1-&gt;4)-alpha-linked D-glucose units.</text>
        <dbReference type="EC" id="3.2.1.1"/>
    </reaction>
</comment>
<dbReference type="SUPFAM" id="SSF51445">
    <property type="entry name" value="(Trans)glycosidases"/>
    <property type="match status" value="1"/>
</dbReference>
<evidence type="ECO:0000259" key="7">
    <source>
        <dbReference type="SMART" id="SM00642"/>
    </source>
</evidence>
<organism evidence="8 9">
    <name type="scientific">Agrococcus sediminis</name>
    <dbReference type="NCBI Taxonomy" id="2599924"/>
    <lineage>
        <taxon>Bacteria</taxon>
        <taxon>Bacillati</taxon>
        <taxon>Actinomycetota</taxon>
        <taxon>Actinomycetes</taxon>
        <taxon>Micrococcales</taxon>
        <taxon>Microbacteriaceae</taxon>
        <taxon>Agrococcus</taxon>
    </lineage>
</organism>
<evidence type="ECO:0000256" key="5">
    <source>
        <dbReference type="RuleBase" id="RU361134"/>
    </source>
</evidence>
<dbReference type="Gene3D" id="3.20.20.80">
    <property type="entry name" value="Glycosidases"/>
    <property type="match status" value="1"/>
</dbReference>
<dbReference type="EC" id="3.2.1.1" evidence="5"/>
<dbReference type="EMBL" id="VOIR01000001">
    <property type="protein sequence ID" value="KAA6437947.1"/>
    <property type="molecule type" value="Genomic_DNA"/>
</dbReference>
<dbReference type="InterPro" id="IPR006047">
    <property type="entry name" value="GH13_cat_dom"/>
</dbReference>
<dbReference type="GO" id="GO:0004556">
    <property type="term" value="F:alpha-amylase activity"/>
    <property type="evidence" value="ECO:0007669"/>
    <property type="project" value="UniProtKB-UniRule"/>
</dbReference>
<evidence type="ECO:0000313" key="9">
    <source>
        <dbReference type="Proteomes" id="UP000323221"/>
    </source>
</evidence>
<name>A0A5M8QP11_9MICO</name>
<reference evidence="8 9" key="1">
    <citation type="submission" date="2019-08" db="EMBL/GenBank/DDBJ databases">
        <title>Agrococcus lahaulensis sp. nov., isolated from a cold desert of the Indian Himalayas.</title>
        <authorList>
            <person name="Qu J.H."/>
        </authorList>
    </citation>
    <scope>NUCLEOTIDE SEQUENCE [LARGE SCALE GENOMIC DNA]</scope>
    <source>
        <strain evidence="8 9">NS18</strain>
    </source>
</reference>
<comment type="similarity">
    <text evidence="1 4">Belongs to the glycosyl hydrolase 13 family.</text>
</comment>
<dbReference type="OrthoDB" id="9802433at2"/>
<dbReference type="PANTHER" id="PTHR10357:SF210">
    <property type="entry name" value="MALTODEXTRIN GLUCOSIDASE"/>
    <property type="match status" value="1"/>
</dbReference>
<sequence>MTDPTHPTTDDAAPGGASDSVQAHEEPAWVEHVMWWHVYPLGFVGAPIRPDETPAADAVEHRLGRIEAWLDHLLELGLNGLQLGPVFASSTHGYDTVDHLRVDPRLGDEADLQRLIDACRERGIRVMLDGVFNHVGREHPAFRALEQEGPDAPTAGLFRVDWEGWSPGDAVRADVFEGHDQLVALDHGSDAVVDLVVEVMTHWLERGIDAWRLDAAYAVPPAFWAKVLPRVRERFPNAYVMGEVIHGDAAAIVRESTMDSLTQYELWQGIWHGFADGNCFELAHALERHNALLADSAPSTFVGNHDVTRIASAVGVDLVPHAVAVLCTVAGTPSVYAGDEYGWVGEKEERIGGDDAVRPEFPEAPPAPDSLEPAAAAVYDAHGALLALRRRHPWLHRAHTDVLHVENASIVLRTGTHDDRVVTALNLGDEPVELPCADATAVEAGAGDVEGEVVRLAARGWAVLS</sequence>
<evidence type="ECO:0000256" key="4">
    <source>
        <dbReference type="RuleBase" id="RU003615"/>
    </source>
</evidence>
<dbReference type="InterPro" id="IPR017853">
    <property type="entry name" value="GH"/>
</dbReference>
<feature type="domain" description="Glycosyl hydrolase family 13 catalytic" evidence="7">
    <location>
        <begin position="37"/>
        <end position="389"/>
    </location>
</feature>
<dbReference type="Gene3D" id="3.90.400.10">
    <property type="entry name" value="Oligo-1,6-glucosidase, Domain 2"/>
    <property type="match status" value="1"/>
</dbReference>
<dbReference type="PANTHER" id="PTHR10357">
    <property type="entry name" value="ALPHA-AMYLASE FAMILY MEMBER"/>
    <property type="match status" value="1"/>
</dbReference>
<accession>A0A5M8QP11</accession>
<keyword evidence="9" id="KW-1185">Reference proteome</keyword>
<dbReference type="PRINTS" id="PR00110">
    <property type="entry name" value="ALPHAAMYLASE"/>
</dbReference>
<evidence type="ECO:0000256" key="6">
    <source>
        <dbReference type="SAM" id="MobiDB-lite"/>
    </source>
</evidence>
<dbReference type="CDD" id="cd11354">
    <property type="entry name" value="AmyAc_bac_CMD_like"/>
    <property type="match status" value="1"/>
</dbReference>
<dbReference type="InterPro" id="IPR045857">
    <property type="entry name" value="O16G_dom_2"/>
</dbReference>
<evidence type="ECO:0000313" key="8">
    <source>
        <dbReference type="EMBL" id="KAA6437947.1"/>
    </source>
</evidence>
<keyword evidence="5" id="KW-0119">Carbohydrate metabolism</keyword>
<keyword evidence="2 5" id="KW-0378">Hydrolase</keyword>
<feature type="compositionally biased region" description="Low complexity" evidence="6">
    <location>
        <begin position="1"/>
        <end position="14"/>
    </location>
</feature>
<protein>
    <recommendedName>
        <fullName evidence="5">Alpha-amylase</fullName>
        <ecNumber evidence="5">3.2.1.1</ecNumber>
    </recommendedName>
</protein>
<feature type="region of interest" description="Disordered" evidence="6">
    <location>
        <begin position="1"/>
        <end position="22"/>
    </location>
</feature>
<dbReference type="GO" id="GO:0005975">
    <property type="term" value="P:carbohydrate metabolic process"/>
    <property type="evidence" value="ECO:0007669"/>
    <property type="project" value="InterPro"/>
</dbReference>
<dbReference type="Pfam" id="PF00128">
    <property type="entry name" value="Alpha-amylase"/>
    <property type="match status" value="1"/>
</dbReference>